<proteinExistence type="predicted"/>
<sequence>MKLLVFHIGQDRYGLRLGAVQRVLPLMELKRLPLAPQAVAGLMNLHGIVVPVIDLARLGGGAASAEHVDTRIVVVDYVSPEGGVHALGLLAERVLGVQELDEHALAGSGVQAAPFLGQVAGDGAGMVQLVELARLLPPDLRATLFQAQSGDAAP</sequence>
<dbReference type="RefSeq" id="WP_161074871.1">
    <property type="nucleotide sequence ID" value="NZ_WWCU01000040.1"/>
</dbReference>
<dbReference type="PANTHER" id="PTHR22617">
    <property type="entry name" value="CHEMOTAXIS SENSOR HISTIDINE KINASE-RELATED"/>
    <property type="match status" value="1"/>
</dbReference>
<dbReference type="GO" id="GO:0007165">
    <property type="term" value="P:signal transduction"/>
    <property type="evidence" value="ECO:0007669"/>
    <property type="project" value="InterPro"/>
</dbReference>
<comment type="caution">
    <text evidence="2">The sequence shown here is derived from an EMBL/GenBank/DDBJ whole genome shotgun (WGS) entry which is preliminary data.</text>
</comment>
<dbReference type="EMBL" id="WWCU01000040">
    <property type="protein sequence ID" value="MYN10584.1"/>
    <property type="molecule type" value="Genomic_DNA"/>
</dbReference>
<dbReference type="Proteomes" id="UP000450676">
    <property type="component" value="Unassembled WGS sequence"/>
</dbReference>
<dbReference type="Pfam" id="PF01584">
    <property type="entry name" value="CheW"/>
    <property type="match status" value="1"/>
</dbReference>
<dbReference type="InterPro" id="IPR036061">
    <property type="entry name" value="CheW-like_dom_sf"/>
</dbReference>
<dbReference type="SMART" id="SM00260">
    <property type="entry name" value="CheW"/>
    <property type="match status" value="1"/>
</dbReference>
<dbReference type="PANTHER" id="PTHR22617:SF43">
    <property type="entry name" value="PROTEIN PILI"/>
    <property type="match status" value="1"/>
</dbReference>
<protein>
    <submittedName>
        <fullName evidence="2">Chemotaxis protein CheW</fullName>
    </submittedName>
</protein>
<reference evidence="2 3" key="1">
    <citation type="submission" date="2019-12" db="EMBL/GenBank/DDBJ databases">
        <title>Novel species isolated from a subtropical stream in China.</title>
        <authorList>
            <person name="Lu H."/>
        </authorList>
    </citation>
    <scope>NUCLEOTIDE SEQUENCE [LARGE SCALE GENOMIC DNA]</scope>
    <source>
        <strain evidence="2 3">FT127W</strain>
    </source>
</reference>
<dbReference type="AlphaFoldDB" id="A0A7X4KNR7"/>
<evidence type="ECO:0000259" key="1">
    <source>
        <dbReference type="PROSITE" id="PS50851"/>
    </source>
</evidence>
<dbReference type="Gene3D" id="2.40.50.180">
    <property type="entry name" value="CheA-289, Domain 4"/>
    <property type="match status" value="1"/>
</dbReference>
<dbReference type="InterPro" id="IPR002545">
    <property type="entry name" value="CheW-lke_dom"/>
</dbReference>
<name>A0A7X4KNR7_9BURK</name>
<feature type="domain" description="CheW-like" evidence="1">
    <location>
        <begin position="1"/>
        <end position="141"/>
    </location>
</feature>
<dbReference type="GO" id="GO:0006935">
    <property type="term" value="P:chemotaxis"/>
    <property type="evidence" value="ECO:0007669"/>
    <property type="project" value="InterPro"/>
</dbReference>
<dbReference type="InterPro" id="IPR039315">
    <property type="entry name" value="CheW"/>
</dbReference>
<gene>
    <name evidence="2" type="ORF">GTP77_25020</name>
</gene>
<accession>A0A7X4KNR7</accession>
<keyword evidence="3" id="KW-1185">Reference proteome</keyword>
<evidence type="ECO:0000313" key="2">
    <source>
        <dbReference type="EMBL" id="MYN10584.1"/>
    </source>
</evidence>
<organism evidence="2 3">
    <name type="scientific">Pseudoduganella aquatica</name>
    <dbReference type="NCBI Taxonomy" id="2660641"/>
    <lineage>
        <taxon>Bacteria</taxon>
        <taxon>Pseudomonadati</taxon>
        <taxon>Pseudomonadota</taxon>
        <taxon>Betaproteobacteria</taxon>
        <taxon>Burkholderiales</taxon>
        <taxon>Oxalobacteraceae</taxon>
        <taxon>Telluria group</taxon>
        <taxon>Pseudoduganella</taxon>
    </lineage>
</organism>
<dbReference type="PROSITE" id="PS50851">
    <property type="entry name" value="CHEW"/>
    <property type="match status" value="1"/>
</dbReference>
<evidence type="ECO:0000313" key="3">
    <source>
        <dbReference type="Proteomes" id="UP000450676"/>
    </source>
</evidence>
<dbReference type="SUPFAM" id="SSF50341">
    <property type="entry name" value="CheW-like"/>
    <property type="match status" value="1"/>
</dbReference>
<dbReference type="Gene3D" id="2.30.30.40">
    <property type="entry name" value="SH3 Domains"/>
    <property type="match status" value="1"/>
</dbReference>
<dbReference type="GO" id="GO:0005829">
    <property type="term" value="C:cytosol"/>
    <property type="evidence" value="ECO:0007669"/>
    <property type="project" value="TreeGrafter"/>
</dbReference>